<comment type="caution">
    <text evidence="1">The sequence shown here is derived from an EMBL/GenBank/DDBJ whole genome shotgun (WGS) entry which is preliminary data.</text>
</comment>
<dbReference type="Proteomes" id="UP001597427">
    <property type="component" value="Unassembled WGS sequence"/>
</dbReference>
<evidence type="ECO:0000313" key="1">
    <source>
        <dbReference type="EMBL" id="MFD2728357.1"/>
    </source>
</evidence>
<organism evidence="1 2">
    <name type="scientific">Enterococcus camelliae</name>
    <dbReference type="NCBI Taxonomy" id="453959"/>
    <lineage>
        <taxon>Bacteria</taxon>
        <taxon>Bacillati</taxon>
        <taxon>Bacillota</taxon>
        <taxon>Bacilli</taxon>
        <taxon>Lactobacillales</taxon>
        <taxon>Enterococcaceae</taxon>
        <taxon>Enterococcus</taxon>
    </lineage>
</organism>
<gene>
    <name evidence="1" type="ORF">ACFSR0_02750</name>
</gene>
<protein>
    <submittedName>
        <fullName evidence="1">Uncharacterized protein</fullName>
    </submittedName>
</protein>
<reference evidence="2" key="1">
    <citation type="journal article" date="2019" name="Int. J. Syst. Evol. Microbiol.">
        <title>The Global Catalogue of Microorganisms (GCM) 10K type strain sequencing project: providing services to taxonomists for standard genome sequencing and annotation.</title>
        <authorList>
            <consortium name="The Broad Institute Genomics Platform"/>
            <consortium name="The Broad Institute Genome Sequencing Center for Infectious Disease"/>
            <person name="Wu L."/>
            <person name="Ma J."/>
        </authorList>
    </citation>
    <scope>NUCLEOTIDE SEQUENCE [LARGE SCALE GENOMIC DNA]</scope>
    <source>
        <strain evidence="2">TISTR 932</strain>
    </source>
</reference>
<sequence>MGWFHSLFRKKTQNIENDFNNDSVVVEHSLIQGENEWQQLPEFVEVDSADYPLVSVIATSIAANDRPKSQFVIKRILQRNEEVKTVSLIAAALVASDSTNGQQIVRSISKKRMKSKNGG</sequence>
<dbReference type="EMBL" id="JBHUMO010000013">
    <property type="protein sequence ID" value="MFD2728357.1"/>
    <property type="molecule type" value="Genomic_DNA"/>
</dbReference>
<evidence type="ECO:0000313" key="2">
    <source>
        <dbReference type="Proteomes" id="UP001597427"/>
    </source>
</evidence>
<proteinExistence type="predicted"/>
<keyword evidence="2" id="KW-1185">Reference proteome</keyword>
<dbReference type="RefSeq" id="WP_379979676.1">
    <property type="nucleotide sequence ID" value="NZ_JBHUMO010000013.1"/>
</dbReference>
<name>A0ABW5THD8_9ENTE</name>
<accession>A0ABW5THD8</accession>